<dbReference type="Pfam" id="PF14765">
    <property type="entry name" value="PS-DH"/>
    <property type="match status" value="1"/>
</dbReference>
<protein>
    <submittedName>
        <fullName evidence="8">SDR family NAD(P)-dependent oxidoreductase</fullName>
    </submittedName>
</protein>
<dbReference type="InterPro" id="IPR014030">
    <property type="entry name" value="Ketoacyl_synth_N"/>
</dbReference>
<dbReference type="PANTHER" id="PTHR43775">
    <property type="entry name" value="FATTY ACID SYNTHASE"/>
    <property type="match status" value="1"/>
</dbReference>
<dbReference type="InterPro" id="IPR014043">
    <property type="entry name" value="Acyl_transferase_dom"/>
</dbReference>
<dbReference type="SUPFAM" id="SSF51735">
    <property type="entry name" value="NAD(P)-binding Rossmann-fold domains"/>
    <property type="match status" value="1"/>
</dbReference>
<dbReference type="Pfam" id="PF21089">
    <property type="entry name" value="PKS_DH_N"/>
    <property type="match status" value="1"/>
</dbReference>
<accession>A0ABT2J7C5</accession>
<keyword evidence="2" id="KW-0597">Phosphoprotein</keyword>
<reference evidence="8 9" key="1">
    <citation type="submission" date="2021-02" db="EMBL/GenBank/DDBJ databases">
        <title>Actinophytocola xerophila sp. nov., isolated from soil of cotton cropping field.</title>
        <authorList>
            <person name="Huang R."/>
            <person name="Chen X."/>
            <person name="Ge X."/>
            <person name="Liu W."/>
        </authorList>
    </citation>
    <scope>NUCLEOTIDE SEQUENCE [LARGE SCALE GENOMIC DNA]</scope>
    <source>
        <strain evidence="8 9">S1-96</strain>
    </source>
</reference>
<feature type="active site" description="Proton donor; for dehydratase activity" evidence="4">
    <location>
        <position position="1667"/>
    </location>
</feature>
<dbReference type="RefSeq" id="WP_260191142.1">
    <property type="nucleotide sequence ID" value="NZ_JAFFZE010000010.1"/>
</dbReference>
<dbReference type="Proteomes" id="UP001156441">
    <property type="component" value="Unassembled WGS sequence"/>
</dbReference>
<evidence type="ECO:0000313" key="8">
    <source>
        <dbReference type="EMBL" id="MCT2583757.1"/>
    </source>
</evidence>
<name>A0ABT2J7C5_9PSEU</name>
<dbReference type="InterPro" id="IPR020841">
    <property type="entry name" value="PKS_Beta-ketoAc_synthase_dom"/>
</dbReference>
<gene>
    <name evidence="8" type="ORF">JT362_11570</name>
</gene>
<dbReference type="InterPro" id="IPR014031">
    <property type="entry name" value="Ketoacyl_synth_C"/>
</dbReference>
<dbReference type="Pfam" id="PF00698">
    <property type="entry name" value="Acyl_transf_1"/>
    <property type="match status" value="1"/>
</dbReference>
<dbReference type="EMBL" id="JAFFZE010000010">
    <property type="protein sequence ID" value="MCT2583757.1"/>
    <property type="molecule type" value="Genomic_DNA"/>
</dbReference>
<comment type="caution">
    <text evidence="8">The sequence shown here is derived from an EMBL/GenBank/DDBJ whole genome shotgun (WGS) entry which is preliminary data.</text>
</comment>
<evidence type="ECO:0000259" key="6">
    <source>
        <dbReference type="PROSITE" id="PS52004"/>
    </source>
</evidence>
<dbReference type="InterPro" id="IPR020807">
    <property type="entry name" value="PKS_DH"/>
</dbReference>
<proteinExistence type="predicted"/>
<dbReference type="InterPro" id="IPR049900">
    <property type="entry name" value="PKS_mFAS_DH"/>
</dbReference>
<dbReference type="InterPro" id="IPR016035">
    <property type="entry name" value="Acyl_Trfase/lysoPLipase"/>
</dbReference>
<dbReference type="PROSITE" id="PS50075">
    <property type="entry name" value="CARRIER"/>
    <property type="match status" value="1"/>
</dbReference>
<dbReference type="Pfam" id="PF08659">
    <property type="entry name" value="KR"/>
    <property type="match status" value="1"/>
</dbReference>
<feature type="domain" description="Carrier" evidence="5">
    <location>
        <begin position="943"/>
        <end position="1019"/>
    </location>
</feature>
<evidence type="ECO:0000256" key="4">
    <source>
        <dbReference type="PROSITE-ProRule" id="PRU01363"/>
    </source>
</evidence>
<dbReference type="SUPFAM" id="SSF47336">
    <property type="entry name" value="ACP-like"/>
    <property type="match status" value="1"/>
</dbReference>
<dbReference type="SMART" id="SM00822">
    <property type="entry name" value="PKS_KR"/>
    <property type="match status" value="1"/>
</dbReference>
<feature type="active site" description="Proton acceptor; for dehydratase activity" evidence="4">
    <location>
        <position position="1496"/>
    </location>
</feature>
<dbReference type="InterPro" id="IPR050091">
    <property type="entry name" value="PKS_NRPS_Biosynth_Enz"/>
</dbReference>
<dbReference type="InterPro" id="IPR057326">
    <property type="entry name" value="KR_dom"/>
</dbReference>
<dbReference type="Gene3D" id="3.40.50.720">
    <property type="entry name" value="NAD(P)-binding Rossmann-like Domain"/>
    <property type="match status" value="1"/>
</dbReference>
<keyword evidence="9" id="KW-1185">Reference proteome</keyword>
<dbReference type="Pfam" id="PF00109">
    <property type="entry name" value="ketoacyl-synt"/>
    <property type="match status" value="1"/>
</dbReference>
<dbReference type="SMART" id="SM00825">
    <property type="entry name" value="PKS_KS"/>
    <property type="match status" value="1"/>
</dbReference>
<evidence type="ECO:0000259" key="7">
    <source>
        <dbReference type="PROSITE" id="PS52019"/>
    </source>
</evidence>
<evidence type="ECO:0000259" key="5">
    <source>
        <dbReference type="PROSITE" id="PS50075"/>
    </source>
</evidence>
<dbReference type="InterPro" id="IPR016039">
    <property type="entry name" value="Thiolase-like"/>
</dbReference>
<dbReference type="SUPFAM" id="SSF52151">
    <property type="entry name" value="FabD/lysophospholipase-like"/>
    <property type="match status" value="1"/>
</dbReference>
<feature type="domain" description="Ketosynthase family 3 (KS3)" evidence="6">
    <location>
        <begin position="3"/>
        <end position="463"/>
    </location>
</feature>
<dbReference type="InterPro" id="IPR013968">
    <property type="entry name" value="PKS_KR"/>
</dbReference>
<dbReference type="Gene3D" id="3.40.47.10">
    <property type="match status" value="1"/>
</dbReference>
<dbReference type="InterPro" id="IPR016036">
    <property type="entry name" value="Malonyl_transacylase_ACP-bd"/>
</dbReference>
<dbReference type="InterPro" id="IPR036291">
    <property type="entry name" value="NAD(P)-bd_dom_sf"/>
</dbReference>
<dbReference type="Gene3D" id="3.40.366.10">
    <property type="entry name" value="Malonyl-Coenzyme A Acyl Carrier Protein, domain 2"/>
    <property type="match status" value="1"/>
</dbReference>
<dbReference type="CDD" id="cd00833">
    <property type="entry name" value="PKS"/>
    <property type="match status" value="1"/>
</dbReference>
<dbReference type="SMART" id="SM00827">
    <property type="entry name" value="PKS_AT"/>
    <property type="match status" value="1"/>
</dbReference>
<dbReference type="Pfam" id="PF02801">
    <property type="entry name" value="Ketoacyl-synt_C"/>
    <property type="match status" value="1"/>
</dbReference>
<sequence length="1948" mass="204584">MSNERIAIVGIGLRYPDATSPEELWENVLAGRRAFRRLPDVRMNQADYWSPDPHAPDRFYSTRAAVLRDFEFDRVKYKIAGSTYRSTDLTHWLALDTAATALADAGFPFAEGLPRRGAGVILGNSLTGEFSRANLMRLRWPYVRRTVAAALSAKGWSAEETGAFLRDLEPQYKAPFPPIDEDTLAGGLANTIAGRICNYFDLGGGGFTVDGACSSSLLAITSAARALVDGDLDVAIAGGVDLSIDPFEVIGFAKTGALATGEMKVYDKDSNGFWPGEGCGMVVLMRESEAIARNLRIYASVTGWGVSSDGKGGITRPEASGHQLALTRAYERAGYGVETVSYFEGHGTGTAVGDATEIEALSGARREADPTAPPAALGTIKGNFGHTKAAAGIAGLIKATLAVYHQVIPPATGHVDPHPKLTEPDAAMYVPDEAGLWPADGPVRAGVSAMGFGGINSHVAIEEAPGRERRTEVDRRAGELVAGRQDVELLLVDAHTHDALHARVANLVGLVGTLATAELTDLAGTLAVEQTGGHHRAAVVAGDPADAVRKLTRVRDELAAGTTRLFAPADGVFLDHRTTAPRIAYLFPGQGSGRDTVGAIRRRFTAARTVFANEAVPADGDHVATEVAQPRIVAGSVAGLRVLYSLGIDADIAVGHSLGELTALSWAGAIEGGDVLRLAAVRGRVMGRASRTGGAMAGVSADPATVEALAGDRDVVVAGYNGPTQTVIAGPASDVDEVCVRARSRGLTATRLNVSHAFHSPMVRPAAEAMAERLTEFDLGTPRRPVVSTVTGELLEPHTDLRALLVDQVVRPVRFQQAAAVAVAGADLVLEVGPGRVLSGLVAQQAPDTAVLALDTDSPSLSSLLGAAGAAYALGVDLDPTPLFADRVVRPMPEDADLTFLASPCETAPEIAEDLTVDAEPADATDAAESTDADAVAAGSSESATLDVLRRLAADRVELPLETVTAQTHPLDDLHLSSITVGQIVNEATRELGLPALAATANFATVTLGELAEMIDQLDETAQDGAAGPNEIPGFAPWVRPFSVDYLPAPRTTLALGTGAPGNWELVAPAGHPLGERLRAALVDAGVGNGVLLCLPRDGEPHVELFLRAGQRAVAGTDTRFVVVQENLGASGLARTLHLEHPSVPTTVIGLADSEPTSPEDIDATVANVVGDVAATTGFAEVRYTEEGTRTVPVLRALPDVAPDGTTGAASPLGPGDVLLVTGGAKGITAECALAMARDSGARLALLGRADPAEDDEVSTNLARMASAGVEVRYERADVTAADQVLAAVTRFENELGPVTALLHGAGRNEPSALANLTDEQFRQTLAPKIAGLRTVLGAVDADRIKLLVTFGSIIGRAGLRGEAHYSTANDWMSELTVRFGEEHPNARVLALEWSVWSGAGMGEKLGVVEALMRDGITPISLDNGLAVLRRVLADPSAGPVLVVSGRAAGLPTLAFASEELPLTRFIDRVPVHYPGVELISETELSAGSDPYLSDHLLEGDLLFPAVIGMEAMTQVATALTGRPSAPLLEEVEFLRPIVVRPGGSTGIRIVALNRDAETVAVAIRSEETAFSSDHFRARLRFPRPEPPTPAAGTTGIVTNLPAVPVDPVAELYGGVLFQGKRFQRLLSYRRASARHAVAELSTTTPAPWFAAFLSQERVLADPGTRDAVMHAIQCCVPDATLLPQGIEKLYLADPDLEADTEVVVMDARERLQDGDTYVYDIDVLTTDGTLVERWEGLSLRAVRKRAGAGPWVPALLGSYLERAAERVLGGSRAVVVEPNPATGLFEAEDRRAQTALAAGRALGRVARVRYRPDGRPEIDDAALSASHGAGVTMVVTGTGPLACDVETVLDRDGDDWATLLGEQQVPVCELVAAETGESLSLAATRVWSALECLRKAGVTAQALTLDRVDEEGWVLLSDGDARIATWVTTLNDVREPVVFAVLSGEEN</sequence>
<dbReference type="Gene3D" id="1.10.1200.10">
    <property type="entry name" value="ACP-like"/>
    <property type="match status" value="1"/>
</dbReference>
<keyword evidence="1" id="KW-0596">Phosphopantetheine</keyword>
<dbReference type="InterPro" id="IPR049552">
    <property type="entry name" value="PKS_DH_N"/>
</dbReference>
<dbReference type="PANTHER" id="PTHR43775:SF37">
    <property type="entry name" value="SI:DKEY-61P9.11"/>
    <property type="match status" value="1"/>
</dbReference>
<evidence type="ECO:0000256" key="3">
    <source>
        <dbReference type="ARBA" id="ARBA00022679"/>
    </source>
</evidence>
<dbReference type="SMART" id="SM00826">
    <property type="entry name" value="PKS_DH"/>
    <property type="match status" value="1"/>
</dbReference>
<feature type="region of interest" description="N-terminal hotdog fold" evidence="4">
    <location>
        <begin position="1459"/>
        <end position="1587"/>
    </location>
</feature>
<dbReference type="InterPro" id="IPR049551">
    <property type="entry name" value="PKS_DH_C"/>
</dbReference>
<dbReference type="SUPFAM" id="SSF53901">
    <property type="entry name" value="Thiolase-like"/>
    <property type="match status" value="1"/>
</dbReference>
<evidence type="ECO:0000313" key="9">
    <source>
        <dbReference type="Proteomes" id="UP001156441"/>
    </source>
</evidence>
<dbReference type="InterPro" id="IPR036736">
    <property type="entry name" value="ACP-like_sf"/>
</dbReference>
<dbReference type="PROSITE" id="PS52004">
    <property type="entry name" value="KS3_2"/>
    <property type="match status" value="1"/>
</dbReference>
<evidence type="ECO:0000256" key="1">
    <source>
        <dbReference type="ARBA" id="ARBA00022450"/>
    </source>
</evidence>
<feature type="domain" description="PKS/mFAS DH" evidence="7">
    <location>
        <begin position="1459"/>
        <end position="1749"/>
    </location>
</feature>
<dbReference type="InterPro" id="IPR042104">
    <property type="entry name" value="PKS_dehydratase_sf"/>
</dbReference>
<dbReference type="SUPFAM" id="SSF55048">
    <property type="entry name" value="Probable ACP-binding domain of malonyl-CoA ACP transacylase"/>
    <property type="match status" value="1"/>
</dbReference>
<dbReference type="Gene3D" id="3.10.129.110">
    <property type="entry name" value="Polyketide synthase dehydratase"/>
    <property type="match status" value="1"/>
</dbReference>
<keyword evidence="3" id="KW-0808">Transferase</keyword>
<organism evidence="8 9">
    <name type="scientific">Actinophytocola gossypii</name>
    <dbReference type="NCBI Taxonomy" id="2812003"/>
    <lineage>
        <taxon>Bacteria</taxon>
        <taxon>Bacillati</taxon>
        <taxon>Actinomycetota</taxon>
        <taxon>Actinomycetes</taxon>
        <taxon>Pseudonocardiales</taxon>
        <taxon>Pseudonocardiaceae</taxon>
    </lineage>
</organism>
<dbReference type="InterPro" id="IPR001227">
    <property type="entry name" value="Ac_transferase_dom_sf"/>
</dbReference>
<feature type="region of interest" description="C-terminal hotdog fold" evidence="4">
    <location>
        <begin position="1603"/>
        <end position="1749"/>
    </location>
</feature>
<dbReference type="PROSITE" id="PS52019">
    <property type="entry name" value="PKS_MFAS_DH"/>
    <property type="match status" value="1"/>
</dbReference>
<evidence type="ECO:0000256" key="2">
    <source>
        <dbReference type="ARBA" id="ARBA00022553"/>
    </source>
</evidence>
<dbReference type="InterPro" id="IPR009081">
    <property type="entry name" value="PP-bd_ACP"/>
</dbReference>
<dbReference type="CDD" id="cd08953">
    <property type="entry name" value="KR_2_SDR_x"/>
    <property type="match status" value="1"/>
</dbReference>